<proteinExistence type="inferred from homology"/>
<dbReference type="RefSeq" id="WP_377936804.1">
    <property type="nucleotide sequence ID" value="NZ_JBHUMF010000031.1"/>
</dbReference>
<dbReference type="Pfam" id="PF02522">
    <property type="entry name" value="Antibiotic_NAT"/>
    <property type="match status" value="1"/>
</dbReference>
<protein>
    <recommendedName>
        <fullName evidence="4">Aminoglycoside N(3)-acetyltransferase</fullName>
        <ecNumber evidence="4">2.3.1.-</ecNumber>
    </recommendedName>
</protein>
<evidence type="ECO:0000256" key="3">
    <source>
        <dbReference type="ARBA" id="ARBA00023315"/>
    </source>
</evidence>
<keyword evidence="3 4" id="KW-0012">Acyltransferase</keyword>
<dbReference type="InterPro" id="IPR003679">
    <property type="entry name" value="Amioglycoside_AcTrfase"/>
</dbReference>
<organism evidence="5 6">
    <name type="scientific">Bacillus seohaeanensis</name>
    <dbReference type="NCBI Taxonomy" id="284580"/>
    <lineage>
        <taxon>Bacteria</taxon>
        <taxon>Bacillati</taxon>
        <taxon>Bacillota</taxon>
        <taxon>Bacilli</taxon>
        <taxon>Bacillales</taxon>
        <taxon>Bacillaceae</taxon>
        <taxon>Bacillus</taxon>
    </lineage>
</organism>
<evidence type="ECO:0000256" key="2">
    <source>
        <dbReference type="ARBA" id="ARBA00022679"/>
    </source>
</evidence>
<keyword evidence="2 4" id="KW-0808">Transferase</keyword>
<comment type="catalytic activity">
    <reaction evidence="4">
        <text>a 2-deoxystreptamine antibiotic + acetyl-CoA = an N(3)-acetyl-2-deoxystreptamine antibiotic + CoA + H(+)</text>
        <dbReference type="Rhea" id="RHEA:12665"/>
        <dbReference type="ChEBI" id="CHEBI:15378"/>
        <dbReference type="ChEBI" id="CHEBI:57287"/>
        <dbReference type="ChEBI" id="CHEBI:57288"/>
        <dbReference type="ChEBI" id="CHEBI:57921"/>
        <dbReference type="ChEBI" id="CHEBI:77452"/>
        <dbReference type="EC" id="2.3.1.81"/>
    </reaction>
</comment>
<evidence type="ECO:0000313" key="6">
    <source>
        <dbReference type="Proteomes" id="UP001597506"/>
    </source>
</evidence>
<evidence type="ECO:0000256" key="1">
    <source>
        <dbReference type="ARBA" id="ARBA00006383"/>
    </source>
</evidence>
<dbReference type="InterPro" id="IPR028345">
    <property type="entry name" value="Antibiotic_NAT-like"/>
</dbReference>
<dbReference type="EMBL" id="JBHUMF010000031">
    <property type="protein sequence ID" value="MFD2682088.1"/>
    <property type="molecule type" value="Genomic_DNA"/>
</dbReference>
<sequence length="273" mass="31030">MIVTNQVDASKSFMTKEKIMNQLKQNGVKEGMTIIVHSSLSSLGWVCGGEVAVVKALKETISKSGTIVMPTQTTDNSDPCNWENPAVPKEWWEDIRQNMPAYDPVTTPSYGMGKIVENFRVHPDVVRSSHPTVSFAAWGKHAEEITSNHSLDFPFGEHSPLARLYERESYVLLLGVDYDSCTAMHLAENRLPHTLSFTKGTAMFENGKRVWREFFDIDGDSDRFPEIAKGFELEYGIQSFQIGDAKCRLVPVKELVDFTYRWFEQEVEMFDDK</sequence>
<accession>A0ABW5RTS1</accession>
<dbReference type="PANTHER" id="PTHR11104:SF0">
    <property type="entry name" value="SPBETA PROPHAGE-DERIVED AMINOGLYCOSIDE N(3')-ACETYLTRANSFERASE-LIKE PROTEIN YOKD"/>
    <property type="match status" value="1"/>
</dbReference>
<comment type="caution">
    <text evidence="5">The sequence shown here is derived from an EMBL/GenBank/DDBJ whole genome shotgun (WGS) entry which is preliminary data.</text>
</comment>
<dbReference type="Proteomes" id="UP001597506">
    <property type="component" value="Unassembled WGS sequence"/>
</dbReference>
<reference evidence="6" key="1">
    <citation type="journal article" date="2019" name="Int. J. Syst. Evol. Microbiol.">
        <title>The Global Catalogue of Microorganisms (GCM) 10K type strain sequencing project: providing services to taxonomists for standard genome sequencing and annotation.</title>
        <authorList>
            <consortium name="The Broad Institute Genomics Platform"/>
            <consortium name="The Broad Institute Genome Sequencing Center for Infectious Disease"/>
            <person name="Wu L."/>
            <person name="Ma J."/>
        </authorList>
    </citation>
    <scope>NUCLEOTIDE SEQUENCE [LARGE SCALE GENOMIC DNA]</scope>
    <source>
        <strain evidence="6">KCTC 3913</strain>
    </source>
</reference>
<gene>
    <name evidence="5" type="ORF">ACFSUL_15210</name>
</gene>
<evidence type="ECO:0000256" key="4">
    <source>
        <dbReference type="RuleBase" id="RU365031"/>
    </source>
</evidence>
<keyword evidence="6" id="KW-1185">Reference proteome</keyword>
<evidence type="ECO:0000313" key="5">
    <source>
        <dbReference type="EMBL" id="MFD2682088.1"/>
    </source>
</evidence>
<dbReference type="PANTHER" id="PTHR11104">
    <property type="entry name" value="AMINOGLYCOSIDE N3-ACETYLTRANSFERASE"/>
    <property type="match status" value="1"/>
</dbReference>
<dbReference type="EC" id="2.3.1.-" evidence="4"/>
<comment type="similarity">
    <text evidence="1 4">Belongs to the antibiotic N-acetyltransferase family.</text>
</comment>
<dbReference type="SUPFAM" id="SSF110710">
    <property type="entry name" value="TTHA0583/YokD-like"/>
    <property type="match status" value="1"/>
</dbReference>
<name>A0ABW5RTS1_9BACI</name>
<keyword evidence="4" id="KW-0046">Antibiotic resistance</keyword>